<evidence type="ECO:0000313" key="3">
    <source>
        <dbReference type="Proteomes" id="UP000796761"/>
    </source>
</evidence>
<evidence type="ECO:0000313" key="2">
    <source>
        <dbReference type="EMBL" id="TRZ21538.1"/>
    </source>
</evidence>
<comment type="caution">
    <text evidence="2">The sequence shown here is derived from an EMBL/GenBank/DDBJ whole genome shotgun (WGS) entry which is preliminary data.</text>
</comment>
<sequence length="85" mass="9440">MEQLQVTKPMCWIPLKIPEKVALQDYPLHITKPMCWSPLEIPEKVALQDYPGPPKKGAQMVNWMSSASVTDTGSDDHQHLAGKAG</sequence>
<evidence type="ECO:0000256" key="1">
    <source>
        <dbReference type="SAM" id="MobiDB-lite"/>
    </source>
</evidence>
<name>A0A8K1GNQ0_9PASS</name>
<accession>A0A8K1GNQ0</accession>
<proteinExistence type="predicted"/>
<feature type="region of interest" description="Disordered" evidence="1">
    <location>
        <begin position="66"/>
        <end position="85"/>
    </location>
</feature>
<reference evidence="2" key="1">
    <citation type="submission" date="2019-04" db="EMBL/GenBank/DDBJ databases">
        <title>Genome assembly of Zosterops borbonicus 15179.</title>
        <authorList>
            <person name="Leroy T."/>
            <person name="Anselmetti Y."/>
            <person name="Tilak M.-K."/>
            <person name="Nabholz B."/>
        </authorList>
    </citation>
    <scope>NUCLEOTIDE SEQUENCE</scope>
    <source>
        <strain evidence="2">HGM_15179</strain>
        <tissue evidence="2">Muscle</tissue>
    </source>
</reference>
<protein>
    <submittedName>
        <fullName evidence="2">Uncharacterized protein</fullName>
    </submittedName>
</protein>
<organism evidence="2 3">
    <name type="scientific">Zosterops borbonicus</name>
    <dbReference type="NCBI Taxonomy" id="364589"/>
    <lineage>
        <taxon>Eukaryota</taxon>
        <taxon>Metazoa</taxon>
        <taxon>Chordata</taxon>
        <taxon>Craniata</taxon>
        <taxon>Vertebrata</taxon>
        <taxon>Euteleostomi</taxon>
        <taxon>Archelosauria</taxon>
        <taxon>Archosauria</taxon>
        <taxon>Dinosauria</taxon>
        <taxon>Saurischia</taxon>
        <taxon>Theropoda</taxon>
        <taxon>Coelurosauria</taxon>
        <taxon>Aves</taxon>
        <taxon>Neognathae</taxon>
        <taxon>Neoaves</taxon>
        <taxon>Telluraves</taxon>
        <taxon>Australaves</taxon>
        <taxon>Passeriformes</taxon>
        <taxon>Sylvioidea</taxon>
        <taxon>Zosteropidae</taxon>
        <taxon>Zosterops</taxon>
    </lineage>
</organism>
<gene>
    <name evidence="2" type="ORF">HGM15179_005589</name>
</gene>
<keyword evidence="3" id="KW-1185">Reference proteome</keyword>
<dbReference type="Proteomes" id="UP000796761">
    <property type="component" value="Unassembled WGS sequence"/>
</dbReference>
<dbReference type="EMBL" id="SWJQ01000121">
    <property type="protein sequence ID" value="TRZ21538.1"/>
    <property type="molecule type" value="Genomic_DNA"/>
</dbReference>
<dbReference type="AlphaFoldDB" id="A0A8K1GNQ0"/>